<evidence type="ECO:0000313" key="3">
    <source>
        <dbReference type="Proteomes" id="UP000663525"/>
    </source>
</evidence>
<sequence length="238" mass="24634">MFETTVRDGVLRIGRPGTRWLSTGWDGGHSRGDAAYNVTVPSGWERTDLDRYVTDRLEAAGFEPEAPVLLTGVSQEHARIARTGSVAVIATVGLSNPATLPPDPEGESVGGTREDDAATHERPPGTCNLFVGTTRDLDAGALANLLTVAAEAKAATLLSSVGFTGTTSDAVVAACDPAGEPAAFSGSATPVGDAVRACVRDAITASLRSRYTDERPPESVAEAEHGIATTTTAEVFEP</sequence>
<dbReference type="PANTHER" id="PTHR35336">
    <property type="entry name" value="ADENOSYLCOBINAMIDE AMIDOHYDROLASE"/>
    <property type="match status" value="1"/>
</dbReference>
<dbReference type="InterPro" id="IPR052209">
    <property type="entry name" value="CbiZ"/>
</dbReference>
<feature type="compositionally biased region" description="Basic and acidic residues" evidence="1">
    <location>
        <begin position="210"/>
        <end position="225"/>
    </location>
</feature>
<dbReference type="Proteomes" id="UP000663525">
    <property type="component" value="Chromosome"/>
</dbReference>
<accession>A0A897N1J6</accession>
<proteinExistence type="predicted"/>
<dbReference type="GO" id="GO:0016787">
    <property type="term" value="F:hydrolase activity"/>
    <property type="evidence" value="ECO:0007669"/>
    <property type="project" value="UniProtKB-KW"/>
</dbReference>
<evidence type="ECO:0000313" key="2">
    <source>
        <dbReference type="EMBL" id="QSG06822.1"/>
    </source>
</evidence>
<feature type="compositionally biased region" description="Basic and acidic residues" evidence="1">
    <location>
        <begin position="112"/>
        <end position="123"/>
    </location>
</feature>
<dbReference type="Pfam" id="PF01955">
    <property type="entry name" value="CbiZ"/>
    <property type="match status" value="1"/>
</dbReference>
<dbReference type="PANTHER" id="PTHR35336:SF5">
    <property type="entry name" value="ADENOSYLCOBINAMIDE AMIDOHYDROLASE"/>
    <property type="match status" value="1"/>
</dbReference>
<dbReference type="AlphaFoldDB" id="A0A897N1J6"/>
<feature type="region of interest" description="Disordered" evidence="1">
    <location>
        <begin position="210"/>
        <end position="238"/>
    </location>
</feature>
<feature type="compositionally biased region" description="Polar residues" evidence="1">
    <location>
        <begin position="228"/>
        <end position="238"/>
    </location>
</feature>
<dbReference type="GeneID" id="68856052"/>
<protein>
    <submittedName>
        <fullName evidence="2">Adenosylcobinamide amidohydrolase</fullName>
    </submittedName>
</protein>
<reference evidence="2" key="1">
    <citation type="submission" date="2020-11" db="EMBL/GenBank/DDBJ databases">
        <title>Carbohydrate-dependent, anaerobic sulfur respiration: A novel catabolism in halophilic archaea.</title>
        <authorList>
            <person name="Sorokin D.Y."/>
            <person name="Messina E."/>
            <person name="Smedile F."/>
            <person name="La Cono V."/>
            <person name="Hallsworth J.E."/>
            <person name="Yakimov M.M."/>
        </authorList>
    </citation>
    <scope>NUCLEOTIDE SEQUENCE</scope>
    <source>
        <strain evidence="2">HSR12-1</strain>
    </source>
</reference>
<keyword evidence="2" id="KW-0378">Hydrolase</keyword>
<gene>
    <name evidence="2" type="primary">cbiZ</name>
    <name evidence="2" type="ORF">HSR121_2501</name>
</gene>
<dbReference type="EMBL" id="CP064787">
    <property type="protein sequence ID" value="QSG06822.1"/>
    <property type="molecule type" value="Genomic_DNA"/>
</dbReference>
<dbReference type="RefSeq" id="WP_229113307.1">
    <property type="nucleotide sequence ID" value="NZ_CP064787.1"/>
</dbReference>
<feature type="region of interest" description="Disordered" evidence="1">
    <location>
        <begin position="95"/>
        <end position="124"/>
    </location>
</feature>
<organism evidence="2 3">
    <name type="scientific">Halapricum desulfuricans</name>
    <dbReference type="NCBI Taxonomy" id="2841257"/>
    <lineage>
        <taxon>Archaea</taxon>
        <taxon>Methanobacteriati</taxon>
        <taxon>Methanobacteriota</taxon>
        <taxon>Stenosarchaea group</taxon>
        <taxon>Halobacteria</taxon>
        <taxon>Halobacteriales</taxon>
        <taxon>Haloarculaceae</taxon>
        <taxon>Halapricum</taxon>
    </lineage>
</organism>
<dbReference type="InterPro" id="IPR002808">
    <property type="entry name" value="AdoCbi_amidolase"/>
</dbReference>
<name>A0A897N1J6_9EURY</name>
<evidence type="ECO:0000256" key="1">
    <source>
        <dbReference type="SAM" id="MobiDB-lite"/>
    </source>
</evidence>